<comment type="caution">
    <text evidence="2">The sequence shown here is derived from an EMBL/GenBank/DDBJ whole genome shotgun (WGS) entry which is preliminary data.</text>
</comment>
<dbReference type="Gene3D" id="2.60.40.680">
    <property type="match status" value="2"/>
</dbReference>
<feature type="domain" description="Cohesin" evidence="1">
    <location>
        <begin position="42"/>
        <end position="162"/>
    </location>
</feature>
<gene>
    <name evidence="2" type="ORF">FJY75_10580</name>
</gene>
<dbReference type="GO" id="GO:0030246">
    <property type="term" value="F:carbohydrate binding"/>
    <property type="evidence" value="ECO:0007669"/>
    <property type="project" value="InterPro"/>
</dbReference>
<dbReference type="AlphaFoldDB" id="A0A937XDG2"/>
<accession>A0A937XDG2</accession>
<proteinExistence type="predicted"/>
<dbReference type="SUPFAM" id="SSF49384">
    <property type="entry name" value="Carbohydrate-binding domain"/>
    <property type="match status" value="2"/>
</dbReference>
<dbReference type="Proteomes" id="UP000748308">
    <property type="component" value="Unassembled WGS sequence"/>
</dbReference>
<dbReference type="GO" id="GO:0000272">
    <property type="term" value="P:polysaccharide catabolic process"/>
    <property type="evidence" value="ECO:0007669"/>
    <property type="project" value="InterPro"/>
</dbReference>
<dbReference type="InterPro" id="IPR002102">
    <property type="entry name" value="Cohesin_dom"/>
</dbReference>
<dbReference type="InterPro" id="IPR008965">
    <property type="entry name" value="CBM2/CBM3_carb-bd_dom_sf"/>
</dbReference>
<name>A0A937XDG2_UNCEI</name>
<evidence type="ECO:0000259" key="1">
    <source>
        <dbReference type="Pfam" id="PF00963"/>
    </source>
</evidence>
<dbReference type="Gene3D" id="2.60.40.4070">
    <property type="match status" value="1"/>
</dbReference>
<protein>
    <recommendedName>
        <fullName evidence="1">Cohesin domain-containing protein</fullName>
    </recommendedName>
</protein>
<dbReference type="Pfam" id="PF00963">
    <property type="entry name" value="Cohesin"/>
    <property type="match status" value="1"/>
</dbReference>
<dbReference type="CDD" id="cd08547">
    <property type="entry name" value="Type_II_cohesin"/>
    <property type="match status" value="2"/>
</dbReference>
<organism evidence="2 3">
    <name type="scientific">Eiseniibacteriota bacterium</name>
    <dbReference type="NCBI Taxonomy" id="2212470"/>
    <lineage>
        <taxon>Bacteria</taxon>
        <taxon>Candidatus Eiseniibacteriota</taxon>
    </lineage>
</organism>
<dbReference type="EMBL" id="VGIY01000312">
    <property type="protein sequence ID" value="MBM3318282.1"/>
    <property type="molecule type" value="Genomic_DNA"/>
</dbReference>
<sequence>MNVKSRMWWVLLTAALLLLGARAPGAVVLGFEPDVVYATHPETFVVSVMASDVEGMRGYQLDIGFDPGLVDFVAAQRGALFENYAPPFGLYWSVTDGGYHVAVECLILPEGECAVGPGEILRLTFAALEGQGESALGFVSGTVRDCQGVPIQPLVMLDGQIVIGPVTGLFFDPDPKYVWGPGPFEVSLSVGPVDSLRGFQVYLSYDPASLVFEQAVAGELLEPPPPLWWYVTQESPSLVRIEGVVLGPGQFVTGPGELAKVRFTSLLDPDTTEIVFETWHLWDVNTVELYPVAVDDGLVITHAALQGSPDHPMAGGGAPRLLLRPVGPRPGPAAAFHCSLPSGEAGAGRSAVAAGRFEAEVLAVSGRFVASLVPRPSPGGAIVAWDGRDASGRGAAPGIYFLTVRSGAHGATERIVLVR</sequence>
<reference evidence="2" key="1">
    <citation type="submission" date="2019-03" db="EMBL/GenBank/DDBJ databases">
        <title>Lake Tanganyika Metagenome-Assembled Genomes (MAGs).</title>
        <authorList>
            <person name="Tran P."/>
        </authorList>
    </citation>
    <scope>NUCLEOTIDE SEQUENCE</scope>
    <source>
        <strain evidence="2">M_DeepCast_400m_m2_100</strain>
    </source>
</reference>
<evidence type="ECO:0000313" key="3">
    <source>
        <dbReference type="Proteomes" id="UP000748308"/>
    </source>
</evidence>
<evidence type="ECO:0000313" key="2">
    <source>
        <dbReference type="EMBL" id="MBM3318282.1"/>
    </source>
</evidence>